<feature type="domain" description="Bromodomain associated" evidence="8">
    <location>
        <begin position="27"/>
        <end position="95"/>
    </location>
</feature>
<organism evidence="9">
    <name type="scientific">Manihot esculenta</name>
    <name type="common">Cassava</name>
    <name type="synonym">Jatropha manihot</name>
    <dbReference type="NCBI Taxonomy" id="3983"/>
    <lineage>
        <taxon>Eukaryota</taxon>
        <taxon>Viridiplantae</taxon>
        <taxon>Streptophyta</taxon>
        <taxon>Embryophyta</taxon>
        <taxon>Tracheophyta</taxon>
        <taxon>Spermatophyta</taxon>
        <taxon>Magnoliopsida</taxon>
        <taxon>eudicotyledons</taxon>
        <taxon>Gunneridae</taxon>
        <taxon>Pentapetalae</taxon>
        <taxon>rosids</taxon>
        <taxon>fabids</taxon>
        <taxon>Malpighiales</taxon>
        <taxon>Euphorbiaceae</taxon>
        <taxon>Crotonoideae</taxon>
        <taxon>Manihoteae</taxon>
        <taxon>Manihot</taxon>
    </lineage>
</organism>
<evidence type="ECO:0000259" key="8">
    <source>
        <dbReference type="SMART" id="SM00576"/>
    </source>
</evidence>
<name>A0A2C9WB61_MANES</name>
<accession>A0A2C9WB61</accession>
<dbReference type="EMBL" id="CM004388">
    <property type="protein sequence ID" value="OAY56922.1"/>
    <property type="molecule type" value="Genomic_DNA"/>
</dbReference>
<evidence type="ECO:0000313" key="9">
    <source>
        <dbReference type="EMBL" id="OAY56922.1"/>
    </source>
</evidence>
<evidence type="ECO:0000256" key="3">
    <source>
        <dbReference type="ARBA" id="ARBA00017307"/>
    </source>
</evidence>
<dbReference type="PANTHER" id="PTHR46338">
    <property type="entry name" value="TRANSCRIPTION INITIATION FACTOR TFIID SUBUNIT 8"/>
    <property type="match status" value="1"/>
</dbReference>
<protein>
    <recommendedName>
        <fullName evidence="3">Transcription initiation factor TFIID subunit 8</fullName>
    </recommendedName>
</protein>
<sequence>MSHGGGESGRVHEKSEHAKRKSGASGDEFVQAISKIAVAQICESAGFQTFQQSALEILSDITIQYMRNLGKLAQSFANSAGRTKGLEELGSSQGIADASDIDHCIASSGTVTELVKYFSEVEDILFAYSIPFFPVAREWKPVSNFLQVGEGPPVEHIPAWLPAYPDPQTYLQLPMENEGATDCGTHKFENFTGNQSGGLSSFAPVDGIEAKLSVEGNPFLAAPLHFGEKEVSHVVLPAKLSNESALRNHIDQNGLLVNHVSVLNTFAPAIEATKSRLSDSEEGQKKVLLDQRRAVEFKIGVGKKSLGIALELSSQNKGLEKISSWSGKDGEKDDKKKRGLKNSETIYR</sequence>
<dbReference type="GO" id="GO:0005669">
    <property type="term" value="C:transcription factor TFIID complex"/>
    <property type="evidence" value="ECO:0000318"/>
    <property type="project" value="GO_Central"/>
</dbReference>
<gene>
    <name evidence="9" type="ORF">MANES_02G056000</name>
</gene>
<dbReference type="InterPro" id="IPR009072">
    <property type="entry name" value="Histone-fold"/>
</dbReference>
<dbReference type="CDD" id="cd08049">
    <property type="entry name" value="TAF8"/>
    <property type="match status" value="1"/>
</dbReference>
<evidence type="ECO:0000256" key="7">
    <source>
        <dbReference type="SAM" id="MobiDB-lite"/>
    </source>
</evidence>
<dbReference type="Gene3D" id="1.10.20.10">
    <property type="entry name" value="Histone, subunit A"/>
    <property type="match status" value="1"/>
</dbReference>
<dbReference type="OMA" id="RFPFNRG"/>
<dbReference type="Pfam" id="PF07524">
    <property type="entry name" value="Bromo_TP"/>
    <property type="match status" value="1"/>
</dbReference>
<dbReference type="GO" id="GO:0046982">
    <property type="term" value="F:protein heterodimerization activity"/>
    <property type="evidence" value="ECO:0007669"/>
    <property type="project" value="InterPro"/>
</dbReference>
<keyword evidence="5" id="KW-0804">Transcription</keyword>
<dbReference type="InterPro" id="IPR037818">
    <property type="entry name" value="TAF8"/>
</dbReference>
<reference evidence="9" key="1">
    <citation type="submission" date="2016-02" db="EMBL/GenBank/DDBJ databases">
        <title>WGS assembly of Manihot esculenta.</title>
        <authorList>
            <person name="Bredeson J.V."/>
            <person name="Prochnik S.E."/>
            <person name="Lyons J.B."/>
            <person name="Schmutz J."/>
            <person name="Grimwood J."/>
            <person name="Vrebalov J."/>
            <person name="Bart R.S."/>
            <person name="Amuge T."/>
            <person name="Ferguson M.E."/>
            <person name="Green R."/>
            <person name="Putnam N."/>
            <person name="Stites J."/>
            <person name="Rounsley S."/>
            <person name="Rokhsar D.S."/>
        </authorList>
    </citation>
    <scope>NUCLEOTIDE SEQUENCE [LARGE SCALE GENOMIC DNA]</scope>
    <source>
        <tissue evidence="9">Leaf</tissue>
    </source>
</reference>
<proteinExistence type="inferred from homology"/>
<evidence type="ECO:0000256" key="4">
    <source>
        <dbReference type="ARBA" id="ARBA00023015"/>
    </source>
</evidence>
<dbReference type="GO" id="GO:0006366">
    <property type="term" value="P:transcription by RNA polymerase II"/>
    <property type="evidence" value="ECO:0000318"/>
    <property type="project" value="GO_Central"/>
</dbReference>
<dbReference type="AlphaFoldDB" id="A0A2C9WB61"/>
<feature type="region of interest" description="Disordered" evidence="7">
    <location>
        <begin position="1"/>
        <end position="23"/>
    </location>
</feature>
<dbReference type="SMART" id="SM00576">
    <property type="entry name" value="BTP"/>
    <property type="match status" value="1"/>
</dbReference>
<evidence type="ECO:0000256" key="6">
    <source>
        <dbReference type="ARBA" id="ARBA00023242"/>
    </source>
</evidence>
<evidence type="ECO:0000256" key="5">
    <source>
        <dbReference type="ARBA" id="ARBA00023163"/>
    </source>
</evidence>
<dbReference type="InterPro" id="IPR006565">
    <property type="entry name" value="BTP"/>
</dbReference>
<dbReference type="STRING" id="3983.A0A2C9WB61"/>
<dbReference type="InterPro" id="IPR019473">
    <property type="entry name" value="TFIID_su8_C"/>
</dbReference>
<dbReference type="PANTHER" id="PTHR46338:SF19">
    <property type="entry name" value="TRANSCRIPTION INITIATION FACTOR TFIID SUBUNIT 8"/>
    <property type="match status" value="1"/>
</dbReference>
<dbReference type="Pfam" id="PF10406">
    <property type="entry name" value="TAF8_C"/>
    <property type="match status" value="1"/>
</dbReference>
<feature type="region of interest" description="Disordered" evidence="7">
    <location>
        <begin position="317"/>
        <end position="348"/>
    </location>
</feature>
<keyword evidence="4" id="KW-0805">Transcription regulation</keyword>
<keyword evidence="6" id="KW-0539">Nucleus</keyword>
<evidence type="ECO:0000256" key="2">
    <source>
        <dbReference type="ARBA" id="ARBA00008767"/>
    </source>
</evidence>
<evidence type="ECO:0000256" key="1">
    <source>
        <dbReference type="ARBA" id="ARBA00004123"/>
    </source>
</evidence>
<comment type="similarity">
    <text evidence="2">Belongs to the TAF8 family.</text>
</comment>
<comment type="subcellular location">
    <subcellularLocation>
        <location evidence="1">Nucleus</location>
    </subcellularLocation>
</comment>